<proteinExistence type="predicted"/>
<organism evidence="2 3">
    <name type="scientific">Streptomyces jeddahensis</name>
    <dbReference type="NCBI Taxonomy" id="1716141"/>
    <lineage>
        <taxon>Bacteria</taxon>
        <taxon>Bacillati</taxon>
        <taxon>Actinomycetota</taxon>
        <taxon>Actinomycetes</taxon>
        <taxon>Kitasatosporales</taxon>
        <taxon>Streptomycetaceae</taxon>
        <taxon>Streptomyces</taxon>
    </lineage>
</organism>
<comment type="caution">
    <text evidence="2">The sequence shown here is derived from an EMBL/GenBank/DDBJ whole genome shotgun (WGS) entry which is preliminary data.</text>
</comment>
<evidence type="ECO:0000313" key="3">
    <source>
        <dbReference type="Proteomes" id="UP000077381"/>
    </source>
</evidence>
<gene>
    <name evidence="2" type="ORF">STSP_23770</name>
</gene>
<keyword evidence="3" id="KW-1185">Reference proteome</keyword>
<evidence type="ECO:0000256" key="1">
    <source>
        <dbReference type="SAM" id="MobiDB-lite"/>
    </source>
</evidence>
<sequence length="110" mass="11057">MLELLSADKTGSAAGFPRSARREAAGVLSADNNGAPEPLEGSGGDLVQVKPHEFVGGHVALGDGLGPAPGATATGAHCRRRNSTESVGDAHPLILRAIVRMTSDCSQSGA</sequence>
<feature type="region of interest" description="Disordered" evidence="1">
    <location>
        <begin position="25"/>
        <end position="47"/>
    </location>
</feature>
<dbReference type="Proteomes" id="UP000077381">
    <property type="component" value="Unassembled WGS sequence"/>
</dbReference>
<dbReference type="AlphaFoldDB" id="A0A177HUB4"/>
<dbReference type="EMBL" id="LOHS01000067">
    <property type="protein sequence ID" value="OAH14316.1"/>
    <property type="molecule type" value="Genomic_DNA"/>
</dbReference>
<feature type="region of interest" description="Disordered" evidence="1">
    <location>
        <begin position="60"/>
        <end position="86"/>
    </location>
</feature>
<protein>
    <submittedName>
        <fullName evidence="2">Uncharacterized protein</fullName>
    </submittedName>
</protein>
<evidence type="ECO:0000313" key="2">
    <source>
        <dbReference type="EMBL" id="OAH14316.1"/>
    </source>
</evidence>
<feature type="compositionally biased region" description="Low complexity" evidence="1">
    <location>
        <begin position="60"/>
        <end position="76"/>
    </location>
</feature>
<accession>A0A177HUB4</accession>
<name>A0A177HUB4_9ACTN</name>
<reference evidence="2 3" key="1">
    <citation type="submission" date="2015-12" db="EMBL/GenBank/DDBJ databases">
        <title>Genome sequence of Streptomyces sp. G25.</title>
        <authorList>
            <person name="Poehlein A."/>
            <person name="Roettig A."/>
            <person name="Hiessl S."/>
            <person name="Hauschild P."/>
            <person name="Schauer J."/>
            <person name="Madkour M.H."/>
            <person name="Al-Ansari A.M."/>
            <person name="Almakishah N.H."/>
            <person name="Steinbuechel A."/>
            <person name="Daniel R."/>
        </authorList>
    </citation>
    <scope>NUCLEOTIDE SEQUENCE [LARGE SCALE GENOMIC DNA]</scope>
    <source>
        <strain evidence="3">G25(2015)</strain>
    </source>
</reference>